<evidence type="ECO:0000313" key="1">
    <source>
        <dbReference type="EMBL" id="CAG8467030.1"/>
    </source>
</evidence>
<keyword evidence="2" id="KW-1185">Reference proteome</keyword>
<dbReference type="EMBL" id="CAJVPM010001448">
    <property type="protein sequence ID" value="CAG8467030.1"/>
    <property type="molecule type" value="Genomic_DNA"/>
</dbReference>
<evidence type="ECO:0000313" key="2">
    <source>
        <dbReference type="Proteomes" id="UP000789860"/>
    </source>
</evidence>
<dbReference type="Proteomes" id="UP000789860">
    <property type="component" value="Unassembled WGS sequence"/>
</dbReference>
<organism evidence="1 2">
    <name type="scientific">Scutellospora calospora</name>
    <dbReference type="NCBI Taxonomy" id="85575"/>
    <lineage>
        <taxon>Eukaryota</taxon>
        <taxon>Fungi</taxon>
        <taxon>Fungi incertae sedis</taxon>
        <taxon>Mucoromycota</taxon>
        <taxon>Glomeromycotina</taxon>
        <taxon>Glomeromycetes</taxon>
        <taxon>Diversisporales</taxon>
        <taxon>Gigasporaceae</taxon>
        <taxon>Scutellospora</taxon>
    </lineage>
</organism>
<comment type="caution">
    <text evidence="1">The sequence shown here is derived from an EMBL/GenBank/DDBJ whole genome shotgun (WGS) entry which is preliminary data.</text>
</comment>
<name>A0ACA9KD79_9GLOM</name>
<gene>
    <name evidence="1" type="ORF">SCALOS_LOCUS1865</name>
</gene>
<reference evidence="1" key="1">
    <citation type="submission" date="2021-06" db="EMBL/GenBank/DDBJ databases">
        <authorList>
            <person name="Kallberg Y."/>
            <person name="Tangrot J."/>
            <person name="Rosling A."/>
        </authorList>
    </citation>
    <scope>NUCLEOTIDE SEQUENCE</scope>
    <source>
        <strain evidence="1">AU212A</strain>
    </source>
</reference>
<accession>A0ACA9KD79</accession>
<proteinExistence type="predicted"/>
<sequence length="367" mass="42934">MITSKEYTNECIRHYLKNDTTDWTSGNKFIDDFIRDSYTSSTLDTIIEWVPMDHFKDFEFKAKGGFGSIFMATWVDGWIDGWDQEAQKFVRSKPGKVVLKMLDKSNNANIDFFKKAISNVTLTNLNCVKCYGLTKHPDSLEYMLILKYLNNGNLNTFLFNKNNKYGWKRIYLILQQILNGLCSIHHLNMIHKDIHPGNILSDQAKWYISDFGICEIITSRQDFLCSQTNLSINKSEIIDYQDIPSPKNKYNSDNEYAQTNINDLLVIKQVINNENTKFYNKNEEYKYLHAKNYISVILNNNLQNSLKGIGHVQQMNDNLLMPHKEVNRKDKHIEVSKEDIREKVSREGNKCNAKFNPLLVISNYYFY</sequence>
<protein>
    <submittedName>
        <fullName evidence="1">1808_t:CDS:1</fullName>
    </submittedName>
</protein>